<evidence type="ECO:0000256" key="9">
    <source>
        <dbReference type="ARBA" id="ARBA00023136"/>
    </source>
</evidence>
<evidence type="ECO:0000256" key="1">
    <source>
        <dbReference type="ARBA" id="ARBA00004141"/>
    </source>
</evidence>
<dbReference type="PANTHER" id="PTHR35457">
    <property type="entry name" value="HEME A SYNTHASE"/>
    <property type="match status" value="1"/>
</dbReference>
<keyword evidence="2" id="KW-1003">Cell membrane</keyword>
<keyword evidence="9 12" id="KW-0472">Membrane</keyword>
<evidence type="ECO:0000256" key="8">
    <source>
        <dbReference type="ARBA" id="ARBA00023133"/>
    </source>
</evidence>
<reference evidence="13" key="1">
    <citation type="submission" date="2020-05" db="EMBL/GenBank/DDBJ databases">
        <authorList>
            <person name="Chiriac C."/>
            <person name="Salcher M."/>
            <person name="Ghai R."/>
            <person name="Kavagutti S V."/>
        </authorList>
    </citation>
    <scope>NUCLEOTIDE SEQUENCE</scope>
</reference>
<evidence type="ECO:0000256" key="5">
    <source>
        <dbReference type="ARBA" id="ARBA00022989"/>
    </source>
</evidence>
<gene>
    <name evidence="13" type="ORF">UFOPK4010_00158</name>
</gene>
<dbReference type="GO" id="GO:0006784">
    <property type="term" value="P:heme A biosynthetic process"/>
    <property type="evidence" value="ECO:0007669"/>
    <property type="project" value="InterPro"/>
</dbReference>
<evidence type="ECO:0000313" key="13">
    <source>
        <dbReference type="EMBL" id="CAB4984099.1"/>
    </source>
</evidence>
<feature type="transmembrane region" description="Helical" evidence="12">
    <location>
        <begin position="256"/>
        <end position="275"/>
    </location>
</feature>
<keyword evidence="7" id="KW-0408">Iron</keyword>
<dbReference type="GO" id="GO:0016491">
    <property type="term" value="F:oxidoreductase activity"/>
    <property type="evidence" value="ECO:0007669"/>
    <property type="project" value="UniProtKB-KW"/>
</dbReference>
<evidence type="ECO:0000256" key="10">
    <source>
        <dbReference type="ARBA" id="ARBA00023157"/>
    </source>
</evidence>
<sequence>MKLRRALYGALLTLQAGLVLTGGAVRLTGSGLGCPTWPECTAGSYTPVPHQAEGQLHAWIEFGNRLLTFALIAVALAVLAHVLITKRTDLRLLALGQVLGILGQGVLGGITVLTNLHPLPVAGHLLLSIILIAGAASIYDRRNSTVERVKAAEQLTANLSQAHIYLSFAVIVLGTLVTGSGPHAGDLQARRFGFDIRTVAWIHADAVIALLGLTLALYIAARANQIHRRRIAIFAIIALAQGAIGYIQYFTGIPEIIVAAHLLGATLVWIAAWRIRLAMTTSPVRNQPTSAGENS</sequence>
<feature type="transmembrane region" description="Helical" evidence="12">
    <location>
        <begin position="119"/>
        <end position="139"/>
    </location>
</feature>
<evidence type="ECO:0000256" key="12">
    <source>
        <dbReference type="SAM" id="Phobius"/>
    </source>
</evidence>
<evidence type="ECO:0000256" key="7">
    <source>
        <dbReference type="ARBA" id="ARBA00023004"/>
    </source>
</evidence>
<feature type="transmembrane region" description="Helical" evidence="12">
    <location>
        <begin position="92"/>
        <end position="113"/>
    </location>
</feature>
<dbReference type="EMBL" id="CAFBOU010000006">
    <property type="protein sequence ID" value="CAB4984099.1"/>
    <property type="molecule type" value="Genomic_DNA"/>
</dbReference>
<dbReference type="GO" id="GO:0046872">
    <property type="term" value="F:metal ion binding"/>
    <property type="evidence" value="ECO:0007669"/>
    <property type="project" value="UniProtKB-KW"/>
</dbReference>
<feature type="transmembrane region" description="Helical" evidence="12">
    <location>
        <begin position="199"/>
        <end position="219"/>
    </location>
</feature>
<dbReference type="PANTHER" id="PTHR35457:SF1">
    <property type="entry name" value="HEME A SYNTHASE"/>
    <property type="match status" value="1"/>
</dbReference>
<keyword evidence="8" id="KW-0350">Heme biosynthesis</keyword>
<comment type="pathway">
    <text evidence="11">Porphyrin-containing compound metabolism.</text>
</comment>
<evidence type="ECO:0000256" key="4">
    <source>
        <dbReference type="ARBA" id="ARBA00022723"/>
    </source>
</evidence>
<comment type="subcellular location">
    <subcellularLocation>
        <location evidence="1">Membrane</location>
        <topology evidence="1">Multi-pass membrane protein</topology>
    </subcellularLocation>
</comment>
<dbReference type="Pfam" id="PF02628">
    <property type="entry name" value="COX15-CtaA"/>
    <property type="match status" value="1"/>
</dbReference>
<keyword evidence="10" id="KW-1015">Disulfide bond</keyword>
<feature type="transmembrane region" description="Helical" evidence="12">
    <location>
        <begin position="66"/>
        <end position="85"/>
    </location>
</feature>
<feature type="transmembrane region" description="Helical" evidence="12">
    <location>
        <begin position="159"/>
        <end position="179"/>
    </location>
</feature>
<keyword evidence="3 12" id="KW-0812">Transmembrane</keyword>
<keyword evidence="5 12" id="KW-1133">Transmembrane helix</keyword>
<feature type="transmembrane region" description="Helical" evidence="12">
    <location>
        <begin position="231"/>
        <end position="250"/>
    </location>
</feature>
<dbReference type="AlphaFoldDB" id="A0A6J7N0F8"/>
<accession>A0A6J7N0F8</accession>
<evidence type="ECO:0000256" key="3">
    <source>
        <dbReference type="ARBA" id="ARBA00022692"/>
    </source>
</evidence>
<dbReference type="GO" id="GO:0016020">
    <property type="term" value="C:membrane"/>
    <property type="evidence" value="ECO:0007669"/>
    <property type="project" value="UniProtKB-SubCell"/>
</dbReference>
<keyword evidence="4" id="KW-0479">Metal-binding</keyword>
<keyword evidence="6" id="KW-0560">Oxidoreductase</keyword>
<dbReference type="InterPro" id="IPR050450">
    <property type="entry name" value="COX15/CtaA_HemeA_synthase"/>
</dbReference>
<organism evidence="13">
    <name type="scientific">freshwater metagenome</name>
    <dbReference type="NCBI Taxonomy" id="449393"/>
    <lineage>
        <taxon>unclassified sequences</taxon>
        <taxon>metagenomes</taxon>
        <taxon>ecological metagenomes</taxon>
    </lineage>
</organism>
<evidence type="ECO:0000256" key="11">
    <source>
        <dbReference type="ARBA" id="ARBA00023444"/>
    </source>
</evidence>
<evidence type="ECO:0000256" key="2">
    <source>
        <dbReference type="ARBA" id="ARBA00022475"/>
    </source>
</evidence>
<protein>
    <submittedName>
        <fullName evidence="13">Unannotated protein</fullName>
    </submittedName>
</protein>
<evidence type="ECO:0000256" key="6">
    <source>
        <dbReference type="ARBA" id="ARBA00023002"/>
    </source>
</evidence>
<proteinExistence type="predicted"/>
<dbReference type="InterPro" id="IPR003780">
    <property type="entry name" value="COX15/CtaA_fam"/>
</dbReference>
<name>A0A6J7N0F8_9ZZZZ</name>